<dbReference type="AlphaFoldDB" id="A0A3P6S5Q3"/>
<organism evidence="1 2">
    <name type="scientific">Litomosoides sigmodontis</name>
    <name type="common">Filarial nematode worm</name>
    <dbReference type="NCBI Taxonomy" id="42156"/>
    <lineage>
        <taxon>Eukaryota</taxon>
        <taxon>Metazoa</taxon>
        <taxon>Ecdysozoa</taxon>
        <taxon>Nematoda</taxon>
        <taxon>Chromadorea</taxon>
        <taxon>Rhabditida</taxon>
        <taxon>Spirurina</taxon>
        <taxon>Spiruromorpha</taxon>
        <taxon>Filarioidea</taxon>
        <taxon>Onchocercidae</taxon>
        <taxon>Litomosoides</taxon>
    </lineage>
</organism>
<dbReference type="Proteomes" id="UP000277928">
    <property type="component" value="Unassembled WGS sequence"/>
</dbReference>
<gene>
    <name evidence="1" type="ORF">NLS_LOCUS820</name>
</gene>
<proteinExistence type="predicted"/>
<evidence type="ECO:0000313" key="1">
    <source>
        <dbReference type="EMBL" id="VDK69606.1"/>
    </source>
</evidence>
<sequence length="119" mass="13403">MKTGEDRKIIPAYRIAILGVCQLQFKICSKLIERTTPSCPALFGLTTFEPSTLKRLAGRFILLHLCNSPCDDLGGILCRKFEIRDEIGATESDNKLSCYHQIFPTELIKFLEDGATDYD</sequence>
<dbReference type="OrthoDB" id="5833265at2759"/>
<evidence type="ECO:0000313" key="2">
    <source>
        <dbReference type="Proteomes" id="UP000277928"/>
    </source>
</evidence>
<protein>
    <submittedName>
        <fullName evidence="1">Uncharacterized protein</fullName>
    </submittedName>
</protein>
<dbReference type="OMA" id="AMLGVCQ"/>
<keyword evidence="2" id="KW-1185">Reference proteome</keyword>
<name>A0A3P6S5Q3_LITSI</name>
<accession>A0A3P6S5Q3</accession>
<reference evidence="1 2" key="1">
    <citation type="submission" date="2018-08" db="EMBL/GenBank/DDBJ databases">
        <authorList>
            <person name="Laetsch R D."/>
            <person name="Stevens L."/>
            <person name="Kumar S."/>
            <person name="Blaxter L. M."/>
        </authorList>
    </citation>
    <scope>NUCLEOTIDE SEQUENCE [LARGE SCALE GENOMIC DNA]</scope>
</reference>
<dbReference type="EMBL" id="UYRX01000023">
    <property type="protein sequence ID" value="VDK69606.1"/>
    <property type="molecule type" value="Genomic_DNA"/>
</dbReference>